<keyword evidence="1 5" id="KW-0808">Transferase</keyword>
<dbReference type="Proteomes" id="UP000238362">
    <property type="component" value="Unassembled WGS sequence"/>
</dbReference>
<evidence type="ECO:0000313" key="6">
    <source>
        <dbReference type="Proteomes" id="UP000238362"/>
    </source>
</evidence>
<keyword evidence="2 5" id="KW-0012">Acyltransferase</keyword>
<feature type="domain" description="ACT" evidence="4">
    <location>
        <begin position="5"/>
        <end position="79"/>
    </location>
</feature>
<evidence type="ECO:0000259" key="4">
    <source>
        <dbReference type="PROSITE" id="PS51671"/>
    </source>
</evidence>
<comment type="caution">
    <text evidence="5">The sequence shown here is derived from an EMBL/GenBank/DDBJ whole genome shotgun (WGS) entry which is preliminary data.</text>
</comment>
<evidence type="ECO:0000256" key="1">
    <source>
        <dbReference type="ARBA" id="ARBA00022679"/>
    </source>
</evidence>
<sequence length="335" mass="35055">MVPWRLRVRLADRPGALARIAIRLADLECNILGLTVLPIPGGVLDEIVVRPATGLTRDLLAEAIRTEDCECLGITDADVHELVDVAAASLAAARRAVADPAGLADAVRAVLAADIVTVVPAEEGNPGRDEGGHRTVLPAPDGRVLVARRNWAPFAQLELARAGALLALLDAVRADLSRPAVATCADGATIVLREGRPADADAVLALHGRCSAATLFERYHTGTRSIPRRRLHRLLVPPRGRSLLAVCGRDVLGIGQLIPTAEPGVAELSLLVEDAWQRNGVGTALLRRLAALAVALGHRQLVANCLPGHDGVHRTAVRAGLAAVPGGDGGLRLPL</sequence>
<accession>A0A2T0LZL2</accession>
<evidence type="ECO:0000259" key="3">
    <source>
        <dbReference type="PROSITE" id="PS51186"/>
    </source>
</evidence>
<dbReference type="InterPro" id="IPR016181">
    <property type="entry name" value="Acyl_CoA_acyltransferase"/>
</dbReference>
<dbReference type="Pfam" id="PF01842">
    <property type="entry name" value="ACT"/>
    <property type="match status" value="1"/>
</dbReference>
<dbReference type="Gene3D" id="3.40.630.30">
    <property type="match status" value="1"/>
</dbReference>
<dbReference type="AlphaFoldDB" id="A0A2T0LZL2"/>
<dbReference type="InterPro" id="IPR050832">
    <property type="entry name" value="Bact_Acetyltransf"/>
</dbReference>
<feature type="domain" description="N-acetyltransferase" evidence="3">
    <location>
        <begin position="190"/>
        <end position="335"/>
    </location>
</feature>
<proteinExistence type="predicted"/>
<keyword evidence="6" id="KW-1185">Reference proteome</keyword>
<protein>
    <submittedName>
        <fullName evidence="5">L-amino acid N-acyltransferase YncA</fullName>
    </submittedName>
</protein>
<dbReference type="PANTHER" id="PTHR43877">
    <property type="entry name" value="AMINOALKYLPHOSPHONATE N-ACETYLTRANSFERASE-RELATED-RELATED"/>
    <property type="match status" value="1"/>
</dbReference>
<dbReference type="GO" id="GO:0016747">
    <property type="term" value="F:acyltransferase activity, transferring groups other than amino-acyl groups"/>
    <property type="evidence" value="ECO:0007669"/>
    <property type="project" value="InterPro"/>
</dbReference>
<evidence type="ECO:0000256" key="2">
    <source>
        <dbReference type="ARBA" id="ARBA00023315"/>
    </source>
</evidence>
<dbReference type="SUPFAM" id="SSF55021">
    <property type="entry name" value="ACT-like"/>
    <property type="match status" value="1"/>
</dbReference>
<organism evidence="5 6">
    <name type="scientific">Prauserella shujinwangii</name>
    <dbReference type="NCBI Taxonomy" id="1453103"/>
    <lineage>
        <taxon>Bacteria</taxon>
        <taxon>Bacillati</taxon>
        <taxon>Actinomycetota</taxon>
        <taxon>Actinomycetes</taxon>
        <taxon>Pseudonocardiales</taxon>
        <taxon>Pseudonocardiaceae</taxon>
        <taxon>Prauserella</taxon>
    </lineage>
</organism>
<dbReference type="InterPro" id="IPR000182">
    <property type="entry name" value="GNAT_dom"/>
</dbReference>
<dbReference type="Pfam" id="PF00583">
    <property type="entry name" value="Acetyltransf_1"/>
    <property type="match status" value="1"/>
</dbReference>
<dbReference type="SUPFAM" id="SSF55729">
    <property type="entry name" value="Acyl-CoA N-acyltransferases (Nat)"/>
    <property type="match status" value="1"/>
</dbReference>
<dbReference type="PROSITE" id="PS51671">
    <property type="entry name" value="ACT"/>
    <property type="match status" value="1"/>
</dbReference>
<dbReference type="InterPro" id="IPR002912">
    <property type="entry name" value="ACT_dom"/>
</dbReference>
<name>A0A2T0LZL2_9PSEU</name>
<reference evidence="5 6" key="1">
    <citation type="submission" date="2018-03" db="EMBL/GenBank/DDBJ databases">
        <title>Genomic Encyclopedia of Type Strains, Phase III (KMG-III): the genomes of soil and plant-associated and newly described type strains.</title>
        <authorList>
            <person name="Whitman W."/>
        </authorList>
    </citation>
    <scope>NUCLEOTIDE SEQUENCE [LARGE SCALE GENOMIC DNA]</scope>
    <source>
        <strain evidence="5 6">CGMCC 4.7125</strain>
    </source>
</reference>
<evidence type="ECO:0000313" key="5">
    <source>
        <dbReference type="EMBL" id="PRX49553.1"/>
    </source>
</evidence>
<dbReference type="InterPro" id="IPR045865">
    <property type="entry name" value="ACT-like_dom_sf"/>
</dbReference>
<dbReference type="PROSITE" id="PS51186">
    <property type="entry name" value="GNAT"/>
    <property type="match status" value="1"/>
</dbReference>
<dbReference type="EMBL" id="PVNH01000003">
    <property type="protein sequence ID" value="PRX49553.1"/>
    <property type="molecule type" value="Genomic_DNA"/>
</dbReference>
<dbReference type="CDD" id="cd02116">
    <property type="entry name" value="ACT"/>
    <property type="match status" value="1"/>
</dbReference>
<gene>
    <name evidence="5" type="ORF">B0I33_103590</name>
</gene>